<dbReference type="AlphaFoldDB" id="C8NCD8"/>
<proteinExistence type="predicted"/>
<organism evidence="1 2">
    <name type="scientific">Cardiobacterium hominis (strain ATCC 15826 / DSM 8339 / NCTC 10426 / 6573)</name>
    <dbReference type="NCBI Taxonomy" id="638300"/>
    <lineage>
        <taxon>Bacteria</taxon>
        <taxon>Pseudomonadati</taxon>
        <taxon>Pseudomonadota</taxon>
        <taxon>Gammaproteobacteria</taxon>
        <taxon>Cardiobacteriales</taxon>
        <taxon>Cardiobacteriaceae</taxon>
        <taxon>Cardiobacterium</taxon>
    </lineage>
</organism>
<gene>
    <name evidence="1" type="ORF">HMPREF0198_2166</name>
</gene>
<evidence type="ECO:0000313" key="2">
    <source>
        <dbReference type="Proteomes" id="UP000004870"/>
    </source>
</evidence>
<dbReference type="HOGENOM" id="CLU_3267453_0_0_6"/>
<reference evidence="1 2" key="1">
    <citation type="submission" date="2009-08" db="EMBL/GenBank/DDBJ databases">
        <authorList>
            <person name="Qin X."/>
            <person name="Bachman B."/>
            <person name="Battles P."/>
            <person name="Bell A."/>
            <person name="Bess C."/>
            <person name="Bickham C."/>
            <person name="Chaboub L."/>
            <person name="Chen D."/>
            <person name="Coyle M."/>
            <person name="Deiros D.R."/>
            <person name="Dinh H."/>
            <person name="Forbes L."/>
            <person name="Fowler G."/>
            <person name="Francisco L."/>
            <person name="Fu Q."/>
            <person name="Gubbala S."/>
            <person name="Hale W."/>
            <person name="Han Y."/>
            <person name="Hemphill L."/>
            <person name="Highlander S.K."/>
            <person name="Hirani K."/>
            <person name="Hogues M."/>
            <person name="Jackson L."/>
            <person name="Jakkamsetti A."/>
            <person name="Javaid M."/>
            <person name="Jiang H."/>
            <person name="Korchina V."/>
            <person name="Kovar C."/>
            <person name="Lara F."/>
            <person name="Lee S."/>
            <person name="Mata R."/>
            <person name="Mathew T."/>
            <person name="Moen C."/>
            <person name="Morales K."/>
            <person name="Munidasa M."/>
            <person name="Nazareth L."/>
            <person name="Ngo R."/>
            <person name="Nguyen L."/>
            <person name="Okwuonu G."/>
            <person name="Ongeri F."/>
            <person name="Patil S."/>
            <person name="Petrosino J."/>
            <person name="Pham C."/>
            <person name="Pham P."/>
            <person name="Pu L.-L."/>
            <person name="Puazo M."/>
            <person name="Raj R."/>
            <person name="Reid J."/>
            <person name="Rouhana J."/>
            <person name="Saada N."/>
            <person name="Shang Y."/>
            <person name="Simmons D."/>
            <person name="Thornton R."/>
            <person name="Warren J."/>
            <person name="Weissenberger G."/>
            <person name="Zhang J."/>
            <person name="Zhang L."/>
            <person name="Zhou C."/>
            <person name="Zhu D."/>
            <person name="Muzny D."/>
            <person name="Worley K."/>
            <person name="Gibbs R."/>
        </authorList>
    </citation>
    <scope>NUCLEOTIDE SEQUENCE [LARGE SCALE GENOMIC DNA]</scope>
    <source>
        <strain evidence="2">ATCC 15826 / DSM 8339 / NCTC 10426 / 6573</strain>
    </source>
</reference>
<evidence type="ECO:0000313" key="1">
    <source>
        <dbReference type="EMBL" id="EEV87772.1"/>
    </source>
</evidence>
<protein>
    <submittedName>
        <fullName evidence="1">Uncharacterized protein</fullName>
    </submittedName>
</protein>
<sequence length="41" mass="5006">MQWVLEELVRNLKELKERTDKGDMAAIDEFFDIFVFNEEKK</sequence>
<keyword evidence="2" id="KW-1185">Reference proteome</keyword>
<dbReference type="Proteomes" id="UP000004870">
    <property type="component" value="Unassembled WGS sequence"/>
</dbReference>
<name>C8NCD8_CARH6</name>
<dbReference type="EMBL" id="ACKY01000114">
    <property type="protein sequence ID" value="EEV87772.1"/>
    <property type="molecule type" value="Genomic_DNA"/>
</dbReference>
<comment type="caution">
    <text evidence="1">The sequence shown here is derived from an EMBL/GenBank/DDBJ whole genome shotgun (WGS) entry which is preliminary data.</text>
</comment>
<accession>C8NCD8</accession>